<sequence>MRGLSTLANCLFNNIVKKTELFIMALFYFLLLSSSYIAA</sequence>
<keyword evidence="1" id="KW-1133">Transmembrane helix</keyword>
<accession>A0A150N139</accession>
<evidence type="ECO:0000313" key="2">
    <source>
        <dbReference type="EMBL" id="KYD30410.1"/>
    </source>
</evidence>
<dbReference type="AlphaFoldDB" id="A0A150N139"/>
<comment type="caution">
    <text evidence="2">The sequence shown here is derived from an EMBL/GenBank/DDBJ whole genome shotgun (WGS) entry which is preliminary data.</text>
</comment>
<reference evidence="2 3" key="1">
    <citation type="submission" date="2016-01" db="EMBL/GenBank/DDBJ databases">
        <title>Draft Genome Sequences of Seven Thermophilic Sporeformers Isolated from Foods.</title>
        <authorList>
            <person name="Berendsen E.M."/>
            <person name="Wells-Bennik M.H."/>
            <person name="Krawcyk A.O."/>
            <person name="De Jong A."/>
            <person name="Holsappel S."/>
            <person name="Eijlander R.T."/>
            <person name="Kuipers O.P."/>
        </authorList>
    </citation>
    <scope>NUCLEOTIDE SEQUENCE [LARGE SCALE GENOMIC DNA]</scope>
    <source>
        <strain evidence="2 3">B4110</strain>
    </source>
</reference>
<dbReference type="EMBL" id="LQYW01000051">
    <property type="protein sequence ID" value="KYD30410.1"/>
    <property type="molecule type" value="Genomic_DNA"/>
</dbReference>
<keyword evidence="1" id="KW-0812">Transmembrane</keyword>
<evidence type="ECO:0000313" key="3">
    <source>
        <dbReference type="Proteomes" id="UP000075324"/>
    </source>
</evidence>
<protein>
    <submittedName>
        <fullName evidence="2">Uncharacterized protein</fullName>
    </submittedName>
</protein>
<keyword evidence="1" id="KW-0472">Membrane</keyword>
<dbReference type="Proteomes" id="UP000075324">
    <property type="component" value="Unassembled WGS sequence"/>
</dbReference>
<feature type="transmembrane region" description="Helical" evidence="1">
    <location>
        <begin position="21"/>
        <end position="38"/>
    </location>
</feature>
<organism evidence="2 3">
    <name type="scientific">Parageobacillus toebii</name>
    <dbReference type="NCBI Taxonomy" id="153151"/>
    <lineage>
        <taxon>Bacteria</taxon>
        <taxon>Bacillati</taxon>
        <taxon>Bacillota</taxon>
        <taxon>Bacilli</taxon>
        <taxon>Bacillales</taxon>
        <taxon>Anoxybacillaceae</taxon>
        <taxon>Parageobacillus</taxon>
    </lineage>
</organism>
<name>A0A150N139_9BACL</name>
<gene>
    <name evidence="2" type="ORF">B4110_2101</name>
</gene>
<proteinExistence type="predicted"/>
<evidence type="ECO:0000256" key="1">
    <source>
        <dbReference type="SAM" id="Phobius"/>
    </source>
</evidence>